<dbReference type="Pfam" id="PF01042">
    <property type="entry name" value="Ribonuc_L-PSP"/>
    <property type="match status" value="1"/>
</dbReference>
<evidence type="ECO:0000313" key="2">
    <source>
        <dbReference type="Proteomes" id="UP001428817"/>
    </source>
</evidence>
<keyword evidence="2" id="KW-1185">Reference proteome</keyword>
<dbReference type="Gene3D" id="3.30.1330.40">
    <property type="entry name" value="RutC-like"/>
    <property type="match status" value="1"/>
</dbReference>
<dbReference type="PANTHER" id="PTHR11803:SF44">
    <property type="entry name" value="RUTC FAMILY PROTEIN YJGH"/>
    <property type="match status" value="1"/>
</dbReference>
<gene>
    <name evidence="1" type="ORF">GCM10023321_42480</name>
</gene>
<dbReference type="SUPFAM" id="SSF55298">
    <property type="entry name" value="YjgF-like"/>
    <property type="match status" value="1"/>
</dbReference>
<protein>
    <submittedName>
        <fullName evidence="1">RidA family protein</fullName>
    </submittedName>
</protein>
<name>A0ABP9QDT9_9PSEU</name>
<organism evidence="1 2">
    <name type="scientific">Pseudonocardia eucalypti</name>
    <dbReference type="NCBI Taxonomy" id="648755"/>
    <lineage>
        <taxon>Bacteria</taxon>
        <taxon>Bacillati</taxon>
        <taxon>Actinomycetota</taxon>
        <taxon>Actinomycetes</taxon>
        <taxon>Pseudonocardiales</taxon>
        <taxon>Pseudonocardiaceae</taxon>
        <taxon>Pseudonocardia</taxon>
    </lineage>
</organism>
<dbReference type="RefSeq" id="WP_185060385.1">
    <property type="nucleotide sequence ID" value="NZ_BAABJP010000020.1"/>
</dbReference>
<comment type="caution">
    <text evidence="1">The sequence shown here is derived from an EMBL/GenBank/DDBJ whole genome shotgun (WGS) entry which is preliminary data.</text>
</comment>
<dbReference type="PANTHER" id="PTHR11803">
    <property type="entry name" value="2-IMINOBUTANOATE/2-IMINOPROPANOATE DEAMINASE RIDA"/>
    <property type="match status" value="1"/>
</dbReference>
<dbReference type="Proteomes" id="UP001428817">
    <property type="component" value="Unassembled WGS sequence"/>
</dbReference>
<sequence length="128" mass="14312">MTIIRHNPDAVFPPYSNYSHAVEVRGDVRMLFISGLNGYRSDRVTMPESFEGQAEQIWQHLGTVLRAAEMGYGDLVSVRTYLAAPEYRAANTAIRARYLGDHCPSLTVVCSQLLDPAWKLELEAVAAR</sequence>
<accession>A0ABP9QDT9</accession>
<evidence type="ECO:0000313" key="1">
    <source>
        <dbReference type="EMBL" id="GAA5160230.1"/>
    </source>
</evidence>
<dbReference type="EMBL" id="BAABJP010000020">
    <property type="protein sequence ID" value="GAA5160230.1"/>
    <property type="molecule type" value="Genomic_DNA"/>
</dbReference>
<reference evidence="2" key="1">
    <citation type="journal article" date="2019" name="Int. J. Syst. Evol. Microbiol.">
        <title>The Global Catalogue of Microorganisms (GCM) 10K type strain sequencing project: providing services to taxonomists for standard genome sequencing and annotation.</title>
        <authorList>
            <consortium name="The Broad Institute Genomics Platform"/>
            <consortium name="The Broad Institute Genome Sequencing Center for Infectious Disease"/>
            <person name="Wu L."/>
            <person name="Ma J."/>
        </authorList>
    </citation>
    <scope>NUCLEOTIDE SEQUENCE [LARGE SCALE GENOMIC DNA]</scope>
    <source>
        <strain evidence="2">JCM 18303</strain>
    </source>
</reference>
<dbReference type="InterPro" id="IPR006175">
    <property type="entry name" value="YjgF/YER057c/UK114"/>
</dbReference>
<dbReference type="InterPro" id="IPR035959">
    <property type="entry name" value="RutC-like_sf"/>
</dbReference>
<proteinExistence type="predicted"/>